<evidence type="ECO:0000313" key="1">
    <source>
        <dbReference type="EMBL" id="KAH9426399.1"/>
    </source>
</evidence>
<keyword evidence="2" id="KW-1185">Reference proteome</keyword>
<proteinExistence type="predicted"/>
<gene>
    <name evidence="1" type="ORF">DERP_010967</name>
</gene>
<reference evidence="1 2" key="2">
    <citation type="journal article" date="2022" name="Mol. Biol. Evol.">
        <title>Comparative Genomics Reveals Insights into the Divergent Evolution of Astigmatic Mites and Household Pest Adaptations.</title>
        <authorList>
            <person name="Xiong Q."/>
            <person name="Wan A.T."/>
            <person name="Liu X."/>
            <person name="Fung C.S."/>
            <person name="Xiao X."/>
            <person name="Malainual N."/>
            <person name="Hou J."/>
            <person name="Wang L."/>
            <person name="Wang M."/>
            <person name="Yang K.Y."/>
            <person name="Cui Y."/>
            <person name="Leung E.L."/>
            <person name="Nong W."/>
            <person name="Shin S.K."/>
            <person name="Au S.W."/>
            <person name="Jeong K.Y."/>
            <person name="Chew F.T."/>
            <person name="Hui J.H."/>
            <person name="Leung T.F."/>
            <person name="Tungtrongchitr A."/>
            <person name="Zhong N."/>
            <person name="Liu Z."/>
            <person name="Tsui S.K."/>
        </authorList>
    </citation>
    <scope>NUCLEOTIDE SEQUENCE [LARGE SCALE GENOMIC DNA]</scope>
    <source>
        <strain evidence="1">Derp</strain>
    </source>
</reference>
<protein>
    <submittedName>
        <fullName evidence="1">Uncharacterized protein</fullName>
    </submittedName>
</protein>
<comment type="caution">
    <text evidence="1">The sequence shown here is derived from an EMBL/GenBank/DDBJ whole genome shotgun (WGS) entry which is preliminary data.</text>
</comment>
<name>A0ABQ8JUT8_DERPT</name>
<sequence length="96" mass="10750">MDRINILIVTFAGPSAFFFEKLIKRLATFSTTTTKKKQRQTSFITVLLPPCVITKSTKGNTLVCGKCSSPNIFNDKIIKIFLIISKRIDANVPNEI</sequence>
<dbReference type="Proteomes" id="UP000887458">
    <property type="component" value="Unassembled WGS sequence"/>
</dbReference>
<reference evidence="1 2" key="1">
    <citation type="journal article" date="2018" name="J. Allergy Clin. Immunol.">
        <title>High-quality assembly of Dermatophagoides pteronyssinus genome and transcriptome reveals a wide range of novel allergens.</title>
        <authorList>
            <person name="Liu X.Y."/>
            <person name="Yang K.Y."/>
            <person name="Wang M.Q."/>
            <person name="Kwok J.S."/>
            <person name="Zeng X."/>
            <person name="Yang Z."/>
            <person name="Xiao X.J."/>
            <person name="Lau C.P."/>
            <person name="Li Y."/>
            <person name="Huang Z.M."/>
            <person name="Ba J.G."/>
            <person name="Yim A.K."/>
            <person name="Ouyang C.Y."/>
            <person name="Ngai S.M."/>
            <person name="Chan T.F."/>
            <person name="Leung E.L."/>
            <person name="Liu L."/>
            <person name="Liu Z.G."/>
            <person name="Tsui S.K."/>
        </authorList>
    </citation>
    <scope>NUCLEOTIDE SEQUENCE [LARGE SCALE GENOMIC DNA]</scope>
    <source>
        <strain evidence="1">Derp</strain>
    </source>
</reference>
<dbReference type="EMBL" id="NJHN03000010">
    <property type="protein sequence ID" value="KAH9426399.1"/>
    <property type="molecule type" value="Genomic_DNA"/>
</dbReference>
<organism evidence="1 2">
    <name type="scientific">Dermatophagoides pteronyssinus</name>
    <name type="common">European house dust mite</name>
    <dbReference type="NCBI Taxonomy" id="6956"/>
    <lineage>
        <taxon>Eukaryota</taxon>
        <taxon>Metazoa</taxon>
        <taxon>Ecdysozoa</taxon>
        <taxon>Arthropoda</taxon>
        <taxon>Chelicerata</taxon>
        <taxon>Arachnida</taxon>
        <taxon>Acari</taxon>
        <taxon>Acariformes</taxon>
        <taxon>Sarcoptiformes</taxon>
        <taxon>Astigmata</taxon>
        <taxon>Psoroptidia</taxon>
        <taxon>Analgoidea</taxon>
        <taxon>Pyroglyphidae</taxon>
        <taxon>Dermatophagoidinae</taxon>
        <taxon>Dermatophagoides</taxon>
    </lineage>
</organism>
<accession>A0ABQ8JUT8</accession>
<evidence type="ECO:0000313" key="2">
    <source>
        <dbReference type="Proteomes" id="UP000887458"/>
    </source>
</evidence>